<organism evidence="1">
    <name type="scientific">Kribbella sp. HUAS MG21</name>
    <dbReference type="NCBI Taxonomy" id="3160966"/>
    <lineage>
        <taxon>Bacteria</taxon>
        <taxon>Bacillati</taxon>
        <taxon>Actinomycetota</taxon>
        <taxon>Actinomycetes</taxon>
        <taxon>Propionibacteriales</taxon>
        <taxon>Kribbellaceae</taxon>
        <taxon>Kribbella</taxon>
    </lineage>
</organism>
<sequence>MIVRAGGRAAVLTPAGPDRPWTDEITAYRWAGPCAKKPLAKVAPTVVVEVTADAATQAGQARHGMRYVRLRPDLAADDLAPLADP</sequence>
<dbReference type="AlphaFoldDB" id="A0AAU7T6F8"/>
<accession>A0AAU7T6F8</accession>
<proteinExistence type="predicted"/>
<dbReference type="InterPro" id="IPR012340">
    <property type="entry name" value="NA-bd_OB-fold"/>
</dbReference>
<dbReference type="Gene3D" id="2.40.50.140">
    <property type="entry name" value="Nucleic acid-binding proteins"/>
    <property type="match status" value="1"/>
</dbReference>
<name>A0AAU7T6F8_9ACTN</name>
<evidence type="ECO:0000313" key="1">
    <source>
        <dbReference type="EMBL" id="XBV22226.1"/>
    </source>
</evidence>
<dbReference type="EMBL" id="CP158165">
    <property type="protein sequence ID" value="XBV22226.1"/>
    <property type="molecule type" value="Genomic_DNA"/>
</dbReference>
<gene>
    <name evidence="1" type="ORF">ABN611_27125</name>
</gene>
<protein>
    <submittedName>
        <fullName evidence="1">Uncharacterized protein</fullName>
    </submittedName>
</protein>
<dbReference type="RefSeq" id="WP_350275072.1">
    <property type="nucleotide sequence ID" value="NZ_CP158165.1"/>
</dbReference>
<reference evidence="1" key="1">
    <citation type="submission" date="2024-06" db="EMBL/GenBank/DDBJ databases">
        <title>Kribbella sp. strain HUAS MG21 genome sequences.</title>
        <authorList>
            <person name="Mo P."/>
        </authorList>
    </citation>
    <scope>NUCLEOTIDE SEQUENCE</scope>
    <source>
        <strain evidence="1">HUAS MG21</strain>
    </source>
</reference>